<dbReference type="PROSITE" id="PS50937">
    <property type="entry name" value="HTH_MERR_2"/>
    <property type="match status" value="1"/>
</dbReference>
<dbReference type="GO" id="GO:0003700">
    <property type="term" value="F:DNA-binding transcription factor activity"/>
    <property type="evidence" value="ECO:0007669"/>
    <property type="project" value="InterPro"/>
</dbReference>
<dbReference type="Gene3D" id="1.10.1660.10">
    <property type="match status" value="1"/>
</dbReference>
<dbReference type="EMBL" id="UOGA01000153">
    <property type="protein sequence ID" value="VAX19338.1"/>
    <property type="molecule type" value="Genomic_DNA"/>
</dbReference>
<dbReference type="PANTHER" id="PTHR30204">
    <property type="entry name" value="REDOX-CYCLING DRUG-SENSING TRANSCRIPTIONAL ACTIVATOR SOXR"/>
    <property type="match status" value="1"/>
</dbReference>
<organism evidence="3">
    <name type="scientific">hydrothermal vent metagenome</name>
    <dbReference type="NCBI Taxonomy" id="652676"/>
    <lineage>
        <taxon>unclassified sequences</taxon>
        <taxon>metagenomes</taxon>
        <taxon>ecological metagenomes</taxon>
    </lineage>
</organism>
<dbReference type="SMART" id="SM00422">
    <property type="entry name" value="HTH_MERR"/>
    <property type="match status" value="1"/>
</dbReference>
<accession>A0A3B1C657</accession>
<feature type="domain" description="HTH merR-type" evidence="2">
    <location>
        <begin position="20"/>
        <end position="90"/>
    </location>
</feature>
<dbReference type="InterPro" id="IPR009061">
    <property type="entry name" value="DNA-bd_dom_put_sf"/>
</dbReference>
<dbReference type="InterPro" id="IPR000551">
    <property type="entry name" value="MerR-type_HTH_dom"/>
</dbReference>
<dbReference type="Pfam" id="PF13411">
    <property type="entry name" value="MerR_1"/>
    <property type="match status" value="1"/>
</dbReference>
<dbReference type="PANTHER" id="PTHR30204:SF15">
    <property type="entry name" value="BLL5018 PROTEIN"/>
    <property type="match status" value="1"/>
</dbReference>
<evidence type="ECO:0000259" key="2">
    <source>
        <dbReference type="PROSITE" id="PS50937"/>
    </source>
</evidence>
<proteinExistence type="predicted"/>
<dbReference type="CDD" id="cd04765">
    <property type="entry name" value="HTH_MlrA-like_sg2"/>
    <property type="match status" value="1"/>
</dbReference>
<evidence type="ECO:0000313" key="3">
    <source>
        <dbReference type="EMBL" id="VAX19338.1"/>
    </source>
</evidence>
<dbReference type="GO" id="GO:0003677">
    <property type="term" value="F:DNA binding"/>
    <property type="evidence" value="ECO:0007669"/>
    <property type="project" value="UniProtKB-KW"/>
</dbReference>
<gene>
    <name evidence="3" type="ORF">MNBD_NITROSPINAE04-1587</name>
</gene>
<name>A0A3B1C657_9ZZZZ</name>
<dbReference type="InterPro" id="IPR047057">
    <property type="entry name" value="MerR_fam"/>
</dbReference>
<reference evidence="3" key="1">
    <citation type="submission" date="2018-06" db="EMBL/GenBank/DDBJ databases">
        <authorList>
            <person name="Zhirakovskaya E."/>
        </authorList>
    </citation>
    <scope>NUCLEOTIDE SEQUENCE</scope>
</reference>
<protein>
    <submittedName>
        <fullName evidence="3">Transcriptional regulator PA2737, MerR family</fullName>
    </submittedName>
</protein>
<keyword evidence="1" id="KW-0238">DNA-binding</keyword>
<dbReference type="SUPFAM" id="SSF46955">
    <property type="entry name" value="Putative DNA-binding domain"/>
    <property type="match status" value="1"/>
</dbReference>
<sequence>MTKKNSPVQLSMTPIPDKMFFKIRDVAGIVGVKPHVLRYWESEFPTLGPKKNRNGQRMYTRKDIEMALEIRSLLHAEKFSIAGARQKLKKKRSAKSSNGDSLALGALKTIRKDLTSLLKSLKSESAT</sequence>
<evidence type="ECO:0000256" key="1">
    <source>
        <dbReference type="ARBA" id="ARBA00023125"/>
    </source>
</evidence>
<dbReference type="AlphaFoldDB" id="A0A3B1C657"/>